<dbReference type="SUPFAM" id="SSF51206">
    <property type="entry name" value="cAMP-binding domain-like"/>
    <property type="match status" value="1"/>
</dbReference>
<dbReference type="RefSeq" id="WP_232563712.1">
    <property type="nucleotide sequence ID" value="NZ_JALPRF010000009.1"/>
</dbReference>
<dbReference type="PRINTS" id="PR00034">
    <property type="entry name" value="HTHCRP"/>
</dbReference>
<dbReference type="InterPro" id="IPR014710">
    <property type="entry name" value="RmlC-like_jellyroll"/>
</dbReference>
<evidence type="ECO:0000313" key="10">
    <source>
        <dbReference type="EMBL" id="MCK8495608.1"/>
    </source>
</evidence>
<dbReference type="InterPro" id="IPR036388">
    <property type="entry name" value="WH-like_DNA-bd_sf"/>
</dbReference>
<reference evidence="10 11" key="1">
    <citation type="submission" date="2022-04" db="EMBL/GenBank/DDBJ databases">
        <title>Spirosoma sp. strain RP8 genome sequencing and assembly.</title>
        <authorList>
            <person name="Jung Y."/>
        </authorList>
    </citation>
    <scope>NUCLEOTIDE SEQUENCE [LARGE SCALE GENOMIC DNA]</scope>
    <source>
        <strain evidence="10 11">RP8</strain>
    </source>
</reference>
<keyword evidence="1 6" id="KW-0597">Phosphoprotein</keyword>
<keyword evidence="5" id="KW-0804">Transcription</keyword>
<name>A0ABT0HVI2_9BACT</name>
<dbReference type="Pfam" id="PF00072">
    <property type="entry name" value="Response_reg"/>
    <property type="match status" value="1"/>
</dbReference>
<evidence type="ECO:0000259" key="7">
    <source>
        <dbReference type="PROSITE" id="PS50042"/>
    </source>
</evidence>
<dbReference type="SUPFAM" id="SSF46785">
    <property type="entry name" value="Winged helix' DNA-binding domain"/>
    <property type="match status" value="1"/>
</dbReference>
<keyword evidence="11" id="KW-1185">Reference proteome</keyword>
<dbReference type="InterPro" id="IPR011006">
    <property type="entry name" value="CheY-like_superfamily"/>
</dbReference>
<keyword evidence="4" id="KW-0238">DNA-binding</keyword>
<feature type="modified residue" description="4-aspartylphosphate" evidence="6">
    <location>
        <position position="52"/>
    </location>
</feature>
<dbReference type="PROSITE" id="PS50042">
    <property type="entry name" value="CNMP_BINDING_3"/>
    <property type="match status" value="1"/>
</dbReference>
<dbReference type="CDD" id="cd17574">
    <property type="entry name" value="REC_OmpR"/>
    <property type="match status" value="1"/>
</dbReference>
<dbReference type="InterPro" id="IPR000595">
    <property type="entry name" value="cNMP-bd_dom"/>
</dbReference>
<dbReference type="InterPro" id="IPR036390">
    <property type="entry name" value="WH_DNA-bd_sf"/>
</dbReference>
<feature type="domain" description="Cyclic nucleotide-binding" evidence="7">
    <location>
        <begin position="153"/>
        <end position="244"/>
    </location>
</feature>
<dbReference type="InterPro" id="IPR012318">
    <property type="entry name" value="HTH_CRP"/>
</dbReference>
<evidence type="ECO:0000256" key="2">
    <source>
        <dbReference type="ARBA" id="ARBA00023012"/>
    </source>
</evidence>
<dbReference type="InterPro" id="IPR039420">
    <property type="entry name" value="WalR-like"/>
</dbReference>
<dbReference type="SMART" id="SM00448">
    <property type="entry name" value="REC"/>
    <property type="match status" value="1"/>
</dbReference>
<evidence type="ECO:0000259" key="8">
    <source>
        <dbReference type="PROSITE" id="PS50110"/>
    </source>
</evidence>
<dbReference type="SMART" id="SM00419">
    <property type="entry name" value="HTH_CRP"/>
    <property type="match status" value="1"/>
</dbReference>
<sequence>MKTILVIEDTPAMRENISEILQLAPYQVVQAANGREGIEQARQIHPDLILCDIKMPELDGFGVLHILRKDPTLAGIPFIFLTAKVEAADFRAGMNLGADDYLTKPFDDLTLLNAVELRLKKDAAVPPHPAEVSIPLGHLTKALLEGNDIRQFLCDYYPTTHYNRKHRLFTAGSRPTVVYFIQQGKGKLFQADAAGNEYITGLVGPGDFVGYRALLEEEPYTETAELLEEAQVCSIPKADLKTLLDHQSAVANQFFRMLAGDVAELQERLLKLAYQSVRKRVAEALLMVERKFYPQSEGRTTGDTVRSESLRFGHPDANTSSVMTLSRENWSHLVGASTETVIRILGDLRKEGLIEINASQITLLDIDKLTHLKR</sequence>
<keyword evidence="2" id="KW-0902">Two-component regulatory system</keyword>
<accession>A0ABT0HVI2</accession>
<dbReference type="PANTHER" id="PTHR48111:SF1">
    <property type="entry name" value="TWO-COMPONENT RESPONSE REGULATOR ORR33"/>
    <property type="match status" value="1"/>
</dbReference>
<evidence type="ECO:0000256" key="5">
    <source>
        <dbReference type="ARBA" id="ARBA00023163"/>
    </source>
</evidence>
<dbReference type="PROSITE" id="PS50110">
    <property type="entry name" value="RESPONSE_REGULATORY"/>
    <property type="match status" value="1"/>
</dbReference>
<dbReference type="PANTHER" id="PTHR48111">
    <property type="entry name" value="REGULATOR OF RPOS"/>
    <property type="match status" value="1"/>
</dbReference>
<dbReference type="PROSITE" id="PS51063">
    <property type="entry name" value="HTH_CRP_2"/>
    <property type="match status" value="1"/>
</dbReference>
<dbReference type="CDD" id="cd00038">
    <property type="entry name" value="CAP_ED"/>
    <property type="match status" value="1"/>
</dbReference>
<feature type="domain" description="Response regulatory" evidence="8">
    <location>
        <begin position="3"/>
        <end position="119"/>
    </location>
</feature>
<dbReference type="SUPFAM" id="SSF52172">
    <property type="entry name" value="CheY-like"/>
    <property type="match status" value="1"/>
</dbReference>
<organism evidence="10 11">
    <name type="scientific">Spirosoma liriopis</name>
    <dbReference type="NCBI Taxonomy" id="2937440"/>
    <lineage>
        <taxon>Bacteria</taxon>
        <taxon>Pseudomonadati</taxon>
        <taxon>Bacteroidota</taxon>
        <taxon>Cytophagia</taxon>
        <taxon>Cytophagales</taxon>
        <taxon>Cytophagaceae</taxon>
        <taxon>Spirosoma</taxon>
    </lineage>
</organism>
<gene>
    <name evidence="10" type="ORF">M0L20_27325</name>
</gene>
<dbReference type="InterPro" id="IPR018490">
    <property type="entry name" value="cNMP-bd_dom_sf"/>
</dbReference>
<evidence type="ECO:0000256" key="4">
    <source>
        <dbReference type="ARBA" id="ARBA00023125"/>
    </source>
</evidence>
<dbReference type="InterPro" id="IPR001789">
    <property type="entry name" value="Sig_transdc_resp-reg_receiver"/>
</dbReference>
<dbReference type="EMBL" id="JALPRF010000009">
    <property type="protein sequence ID" value="MCK8495608.1"/>
    <property type="molecule type" value="Genomic_DNA"/>
</dbReference>
<evidence type="ECO:0000313" key="11">
    <source>
        <dbReference type="Proteomes" id="UP001202180"/>
    </source>
</evidence>
<evidence type="ECO:0000256" key="1">
    <source>
        <dbReference type="ARBA" id="ARBA00022553"/>
    </source>
</evidence>
<dbReference type="Pfam" id="PF13545">
    <property type="entry name" value="HTH_Crp_2"/>
    <property type="match status" value="1"/>
</dbReference>
<proteinExistence type="predicted"/>
<dbReference type="SMART" id="SM00100">
    <property type="entry name" value="cNMP"/>
    <property type="match status" value="1"/>
</dbReference>
<evidence type="ECO:0000256" key="3">
    <source>
        <dbReference type="ARBA" id="ARBA00023015"/>
    </source>
</evidence>
<keyword evidence="3" id="KW-0805">Transcription regulation</keyword>
<dbReference type="Pfam" id="PF00027">
    <property type="entry name" value="cNMP_binding"/>
    <property type="match status" value="1"/>
</dbReference>
<evidence type="ECO:0000256" key="6">
    <source>
        <dbReference type="PROSITE-ProRule" id="PRU00169"/>
    </source>
</evidence>
<feature type="domain" description="HTH crp-type" evidence="9">
    <location>
        <begin position="275"/>
        <end position="367"/>
    </location>
</feature>
<evidence type="ECO:0000259" key="9">
    <source>
        <dbReference type="PROSITE" id="PS51063"/>
    </source>
</evidence>
<dbReference type="Proteomes" id="UP001202180">
    <property type="component" value="Unassembled WGS sequence"/>
</dbReference>
<dbReference type="Gene3D" id="2.60.120.10">
    <property type="entry name" value="Jelly Rolls"/>
    <property type="match status" value="1"/>
</dbReference>
<dbReference type="Gene3D" id="3.40.50.2300">
    <property type="match status" value="1"/>
</dbReference>
<comment type="caution">
    <text evidence="10">The sequence shown here is derived from an EMBL/GenBank/DDBJ whole genome shotgun (WGS) entry which is preliminary data.</text>
</comment>
<dbReference type="Gene3D" id="1.10.10.10">
    <property type="entry name" value="Winged helix-like DNA-binding domain superfamily/Winged helix DNA-binding domain"/>
    <property type="match status" value="1"/>
</dbReference>
<protein>
    <submittedName>
        <fullName evidence="10">Response regulator</fullName>
    </submittedName>
</protein>